<name>A0A1B6CQ43_9HEMI</name>
<dbReference type="InterPro" id="IPR036065">
    <property type="entry name" value="BolA-like_sf"/>
</dbReference>
<evidence type="ECO:0000256" key="1">
    <source>
        <dbReference type="ARBA" id="ARBA00005578"/>
    </source>
</evidence>
<dbReference type="PANTHER" id="PTHR46229:SF2">
    <property type="entry name" value="BOLA-LIKE PROTEIN 1"/>
    <property type="match status" value="1"/>
</dbReference>
<evidence type="ECO:0008006" key="7">
    <source>
        <dbReference type="Google" id="ProtNLM"/>
    </source>
</evidence>
<protein>
    <recommendedName>
        <fullName evidence="7">BolA-like protein</fullName>
    </recommendedName>
</protein>
<organism evidence="3">
    <name type="scientific">Clastoptera arizonana</name>
    <name type="common">Arizona spittle bug</name>
    <dbReference type="NCBI Taxonomy" id="38151"/>
    <lineage>
        <taxon>Eukaryota</taxon>
        <taxon>Metazoa</taxon>
        <taxon>Ecdysozoa</taxon>
        <taxon>Arthropoda</taxon>
        <taxon>Hexapoda</taxon>
        <taxon>Insecta</taxon>
        <taxon>Pterygota</taxon>
        <taxon>Neoptera</taxon>
        <taxon>Paraneoptera</taxon>
        <taxon>Hemiptera</taxon>
        <taxon>Auchenorrhyncha</taxon>
        <taxon>Cercopoidea</taxon>
        <taxon>Clastopteridae</taxon>
        <taxon>Clastoptera</taxon>
    </lineage>
</organism>
<dbReference type="Gene3D" id="3.10.20.90">
    <property type="entry name" value="Phosphatidylinositol 3-kinase Catalytic Subunit, Chain A, domain 1"/>
    <property type="match status" value="1"/>
</dbReference>
<evidence type="ECO:0000313" key="4">
    <source>
        <dbReference type="EMBL" id="JAS24574.1"/>
    </source>
</evidence>
<gene>
    <name evidence="6" type="ORF">g.20262</name>
    <name evidence="3" type="ORF">g.20267</name>
    <name evidence="5" type="ORF">g.20271</name>
    <name evidence="4" type="ORF">g.20278</name>
</gene>
<evidence type="ECO:0000256" key="2">
    <source>
        <dbReference type="RuleBase" id="RU003860"/>
    </source>
</evidence>
<dbReference type="EMBL" id="GEDC01002756">
    <property type="protein sequence ID" value="JAS34542.1"/>
    <property type="molecule type" value="Transcribed_RNA"/>
</dbReference>
<dbReference type="EMBL" id="GEDC01021797">
    <property type="protein sequence ID" value="JAS15501.1"/>
    <property type="molecule type" value="Transcribed_RNA"/>
</dbReference>
<evidence type="ECO:0000313" key="5">
    <source>
        <dbReference type="EMBL" id="JAS27174.1"/>
    </source>
</evidence>
<dbReference type="PANTHER" id="PTHR46229">
    <property type="entry name" value="BOLA TRANSCRIPTION REGULATOR"/>
    <property type="match status" value="1"/>
</dbReference>
<dbReference type="SUPFAM" id="SSF82657">
    <property type="entry name" value="BolA-like"/>
    <property type="match status" value="1"/>
</dbReference>
<evidence type="ECO:0000313" key="6">
    <source>
        <dbReference type="EMBL" id="JAS34542.1"/>
    </source>
</evidence>
<sequence>MPDEKLKLVAEKLKEKLTPDHLDVIDESPDGSGSYVKVIVVTSQFKGKPLLERHKMVNSLLADELKTSIHALTIEARTPEEWKKVAEKRKLESGEIEVES</sequence>
<comment type="similarity">
    <text evidence="1 2">Belongs to the BolA/IbaG family.</text>
</comment>
<dbReference type="InterPro" id="IPR050961">
    <property type="entry name" value="BolA/IbaG_stress_morph_reg"/>
</dbReference>
<dbReference type="AlphaFoldDB" id="A0A1B6CQ43"/>
<reference evidence="3" key="1">
    <citation type="submission" date="2015-12" db="EMBL/GenBank/DDBJ databases">
        <title>De novo transcriptome assembly of four potential Pierce s Disease insect vectors from Arizona vineyards.</title>
        <authorList>
            <person name="Tassone E.E."/>
        </authorList>
    </citation>
    <scope>NUCLEOTIDE SEQUENCE</scope>
</reference>
<dbReference type="InterPro" id="IPR002634">
    <property type="entry name" value="BolA"/>
</dbReference>
<dbReference type="EMBL" id="GEDC01012724">
    <property type="protein sequence ID" value="JAS24574.1"/>
    <property type="molecule type" value="Transcribed_RNA"/>
</dbReference>
<accession>A0A1B6CQ43</accession>
<dbReference type="EMBL" id="GEDC01010124">
    <property type="protein sequence ID" value="JAS27174.1"/>
    <property type="molecule type" value="Transcribed_RNA"/>
</dbReference>
<dbReference type="Pfam" id="PF01722">
    <property type="entry name" value="BolA"/>
    <property type="match status" value="1"/>
</dbReference>
<evidence type="ECO:0000313" key="3">
    <source>
        <dbReference type="EMBL" id="JAS15501.1"/>
    </source>
</evidence>
<proteinExistence type="inferred from homology"/>